<evidence type="ECO:0008006" key="3">
    <source>
        <dbReference type="Google" id="ProtNLM"/>
    </source>
</evidence>
<organism evidence="1 2">
    <name type="scientific">Pseudomonas schmalbachii</name>
    <dbReference type="NCBI Taxonomy" id="2816993"/>
    <lineage>
        <taxon>Bacteria</taxon>
        <taxon>Pseudomonadati</taxon>
        <taxon>Pseudomonadota</taxon>
        <taxon>Gammaproteobacteria</taxon>
        <taxon>Pseudomonadales</taxon>
        <taxon>Pseudomonadaceae</taxon>
        <taxon>Pseudomonas</taxon>
    </lineage>
</organism>
<comment type="caution">
    <text evidence="1">The sequence shown here is derived from an EMBL/GenBank/DDBJ whole genome shotgun (WGS) entry which is preliminary data.</text>
</comment>
<reference evidence="1 2" key="1">
    <citation type="submission" date="2020-12" db="EMBL/GenBank/DDBJ databases">
        <title>Pseudomonas schmalbachii sp. nov. isolated from millipede gut.</title>
        <authorList>
            <person name="Shelomi M."/>
        </authorList>
    </citation>
    <scope>NUCLEOTIDE SEQUENCE [LARGE SCALE GENOMIC DNA]</scope>
    <source>
        <strain evidence="1 2">Milli4</strain>
    </source>
</reference>
<dbReference type="EMBL" id="JAELYA010000001">
    <property type="protein sequence ID" value="MBO3274592.1"/>
    <property type="molecule type" value="Genomic_DNA"/>
</dbReference>
<evidence type="ECO:0000313" key="1">
    <source>
        <dbReference type="EMBL" id="MBO3274592.1"/>
    </source>
</evidence>
<proteinExistence type="predicted"/>
<evidence type="ECO:0000313" key="2">
    <source>
        <dbReference type="Proteomes" id="UP000669060"/>
    </source>
</evidence>
<sequence>MPTHENARITPSSLQSPLRRFSLWPLMISFNSIRWYLPLGALGVVAGLIFKPVSEPLSALPDGTSWSVPDPQTVTLDPNMPTLIANLHWWGESGVQQVEQQGVGQEADVSEVKVAWLFKGVVEEGGERYALIAQDSQAPVIRYTQGDALPGGERLERIDVQGVRFSLPQGGEGKDFERKLYAPLE</sequence>
<accession>A0ABS3TLT0</accession>
<gene>
    <name evidence="1" type="ORF">JFY56_05115</name>
</gene>
<keyword evidence="2" id="KW-1185">Reference proteome</keyword>
<dbReference type="Proteomes" id="UP000669060">
    <property type="component" value="Unassembled WGS sequence"/>
</dbReference>
<name>A0ABS3TLT0_9PSED</name>
<dbReference type="RefSeq" id="WP_208312396.1">
    <property type="nucleotide sequence ID" value="NZ_JAELYA010000001.1"/>
</dbReference>
<protein>
    <recommendedName>
        <fullName evidence="3">Type II secretion system protein GspC N-terminal domain-containing protein</fullName>
    </recommendedName>
</protein>